<evidence type="ECO:0000256" key="3">
    <source>
        <dbReference type="ARBA" id="ARBA00023002"/>
    </source>
</evidence>
<dbReference type="EMBL" id="PKLZ01000009">
    <property type="protein sequence ID" value="PLW82065.1"/>
    <property type="molecule type" value="Genomic_DNA"/>
</dbReference>
<dbReference type="Pfam" id="PF02812">
    <property type="entry name" value="ELFV_dehydrog_N"/>
    <property type="match status" value="1"/>
</dbReference>
<dbReference type="PANTHER" id="PTHR42722">
    <property type="entry name" value="LEUCINE DEHYDROGENASE"/>
    <property type="match status" value="1"/>
</dbReference>
<gene>
    <name evidence="9" type="ORF">CWI75_12510</name>
</gene>
<dbReference type="InterPro" id="IPR016211">
    <property type="entry name" value="Glu/Phe/Leu/Val/Trp_DH_bac/arc"/>
</dbReference>
<dbReference type="Gene3D" id="3.40.50.720">
    <property type="entry name" value="NAD(P)-binding Rossmann-like Domain"/>
    <property type="match status" value="1"/>
</dbReference>
<comment type="caution">
    <text evidence="9">The sequence shown here is derived from an EMBL/GenBank/DDBJ whole genome shotgun (WGS) entry which is preliminary data.</text>
</comment>
<dbReference type="OrthoDB" id="9803297at2"/>
<keyword evidence="10" id="KW-1185">Reference proteome</keyword>
<dbReference type="GO" id="GO:0006520">
    <property type="term" value="P:amino acid metabolic process"/>
    <property type="evidence" value="ECO:0007669"/>
    <property type="project" value="InterPro"/>
</dbReference>
<comment type="similarity">
    <text evidence="2 7">Belongs to the Glu/Leu/Phe/Val dehydrogenases family.</text>
</comment>
<dbReference type="PANTHER" id="PTHR42722:SF1">
    <property type="entry name" value="VALINE DEHYDROGENASE"/>
    <property type="match status" value="1"/>
</dbReference>
<feature type="domain" description="Glutamate/phenylalanine/leucine/valine/L-tryptophan dehydrogenase C-terminal" evidence="8">
    <location>
        <begin position="143"/>
        <end position="352"/>
    </location>
</feature>
<dbReference type="Pfam" id="PF00208">
    <property type="entry name" value="ELFV_dehydrog"/>
    <property type="match status" value="1"/>
</dbReference>
<dbReference type="SMART" id="SM00839">
    <property type="entry name" value="ELFV_dehydrog"/>
    <property type="match status" value="1"/>
</dbReference>
<evidence type="ECO:0000259" key="8">
    <source>
        <dbReference type="SMART" id="SM00839"/>
    </source>
</evidence>
<dbReference type="InterPro" id="IPR006096">
    <property type="entry name" value="Glu/Leu/Phe/Val/Trp_DH_C"/>
</dbReference>
<protein>
    <submittedName>
        <fullName evidence="9">Amino acid dehydrogenase</fullName>
    </submittedName>
</protein>
<keyword evidence="4 6" id="KW-0520">NAD</keyword>
<evidence type="ECO:0000256" key="5">
    <source>
        <dbReference type="PIRSR" id="PIRSR000188-1"/>
    </source>
</evidence>
<evidence type="ECO:0000256" key="4">
    <source>
        <dbReference type="ARBA" id="ARBA00023027"/>
    </source>
</evidence>
<dbReference type="CDD" id="cd01075">
    <property type="entry name" value="NAD_bind_Leu_Phe_Val_DH"/>
    <property type="match status" value="1"/>
</dbReference>
<evidence type="ECO:0000256" key="2">
    <source>
        <dbReference type="ARBA" id="ARBA00006382"/>
    </source>
</evidence>
<dbReference type="RefSeq" id="WP_101522000.1">
    <property type="nucleotide sequence ID" value="NZ_PKLZ01000009.1"/>
</dbReference>
<organism evidence="9 10">
    <name type="scientific">Kineobactrum sediminis</name>
    <dbReference type="NCBI Taxonomy" id="1905677"/>
    <lineage>
        <taxon>Bacteria</taxon>
        <taxon>Pseudomonadati</taxon>
        <taxon>Pseudomonadota</taxon>
        <taxon>Gammaproteobacteria</taxon>
        <taxon>Cellvibrionales</taxon>
        <taxon>Halieaceae</taxon>
        <taxon>Kineobactrum</taxon>
    </lineage>
</organism>
<dbReference type="InterPro" id="IPR046346">
    <property type="entry name" value="Aminoacid_DH-like_N_sf"/>
</dbReference>
<dbReference type="Proteomes" id="UP000234845">
    <property type="component" value="Unassembled WGS sequence"/>
</dbReference>
<feature type="active site" description="Proton donor/acceptor" evidence="5">
    <location>
        <position position="80"/>
    </location>
</feature>
<keyword evidence="3 7" id="KW-0560">Oxidoreductase</keyword>
<dbReference type="InterPro" id="IPR036291">
    <property type="entry name" value="NAD(P)-bd_dom_sf"/>
</dbReference>
<name>A0A2N5Y0Z2_9GAMM</name>
<dbReference type="PIRSF" id="PIRSF000188">
    <property type="entry name" value="Phe_leu_dh"/>
    <property type="match status" value="1"/>
</dbReference>
<dbReference type="GO" id="GO:0016639">
    <property type="term" value="F:oxidoreductase activity, acting on the CH-NH2 group of donors, NAD or NADP as acceptor"/>
    <property type="evidence" value="ECO:0007669"/>
    <property type="project" value="InterPro"/>
</dbReference>
<feature type="binding site" evidence="6">
    <location>
        <begin position="179"/>
        <end position="184"/>
    </location>
    <ligand>
        <name>NAD(+)</name>
        <dbReference type="ChEBI" id="CHEBI:57540"/>
    </ligand>
</feature>
<dbReference type="SUPFAM" id="SSF51735">
    <property type="entry name" value="NAD(P)-binding Rossmann-fold domains"/>
    <property type="match status" value="1"/>
</dbReference>
<evidence type="ECO:0000256" key="7">
    <source>
        <dbReference type="RuleBase" id="RU004417"/>
    </source>
</evidence>
<evidence type="ECO:0000313" key="10">
    <source>
        <dbReference type="Proteomes" id="UP000234845"/>
    </source>
</evidence>
<evidence type="ECO:0000256" key="6">
    <source>
        <dbReference type="PIRSR" id="PIRSR000188-2"/>
    </source>
</evidence>
<evidence type="ECO:0000313" key="9">
    <source>
        <dbReference type="EMBL" id="PLW82065.1"/>
    </source>
</evidence>
<accession>A0A2N5Y0Z2</accession>
<dbReference type="SUPFAM" id="SSF53223">
    <property type="entry name" value="Aminoacid dehydrogenase-like, N-terminal domain"/>
    <property type="match status" value="1"/>
</dbReference>
<dbReference type="AlphaFoldDB" id="A0A2N5Y0Z2"/>
<dbReference type="PRINTS" id="PR00082">
    <property type="entry name" value="GLFDHDRGNASE"/>
</dbReference>
<evidence type="ECO:0000256" key="1">
    <source>
        <dbReference type="ARBA" id="ARBA00003868"/>
    </source>
</evidence>
<reference evidence="10" key="1">
    <citation type="submission" date="2017-11" db="EMBL/GenBank/DDBJ databases">
        <title>The draft genome sequence of Chromatocurvus sp. F02.</title>
        <authorList>
            <person name="Du Z.-J."/>
            <person name="Chang Y.-Q."/>
        </authorList>
    </citation>
    <scope>NUCLEOTIDE SEQUENCE [LARGE SCALE GENOMIC DNA]</scope>
    <source>
        <strain evidence="10">F02</strain>
    </source>
</reference>
<dbReference type="GO" id="GO:0000166">
    <property type="term" value="F:nucleotide binding"/>
    <property type="evidence" value="ECO:0007669"/>
    <property type="project" value="UniProtKB-KW"/>
</dbReference>
<keyword evidence="6" id="KW-0547">Nucleotide-binding</keyword>
<sequence length="359" mass="37832">MSVFTAPAFDQHERVVFGSDRTTGLRAIIAVHDTTLGPGVGGCRMFPYLSDAAALHDVLRLSRGMTYKSALAGLPLGGGKSVIIGDSRRDKTPALMHAMGEFIDSQGGSYVAAEDSGTGVADIKLMAERTRHVSGVSDNEFGGDPSPSTALGVYLGIRTAIRHRLGAGSCAGLRVAIQGLGHVGFHLARLLCDEGAVVFGADLNKANLQRAVDQLGVIPVAVDDILFMEVDILAPCAMGAVLDNDSIPRLRAGIVAGAANNQLAAAEHCAQLQDHGILYCPDFLINAGGIIDVHHQRVGSADTVRLAHVKRIEITLAEVLRRSDASRSPTHEIAEELAREYLRPADATAERRTPLVAAG</sequence>
<comment type="function">
    <text evidence="1">Catalyzes the reversible oxidative deamination of glutamate to alpha-ketoglutarate and ammonia.</text>
</comment>
<dbReference type="InterPro" id="IPR006095">
    <property type="entry name" value="Glu/Leu/Phe/Val/Trp_DH"/>
</dbReference>
<proteinExistence type="inferred from homology"/>
<dbReference type="InterPro" id="IPR006097">
    <property type="entry name" value="Glu/Leu/Phe/Val/Trp_DH_dimer"/>
</dbReference>
<dbReference type="Gene3D" id="3.40.50.10860">
    <property type="entry name" value="Leucine Dehydrogenase, chain A, domain 1"/>
    <property type="match status" value="1"/>
</dbReference>